<dbReference type="STRING" id="112903.SAMN04490178_104125"/>
<reference evidence="1 2" key="1">
    <citation type="submission" date="2016-10" db="EMBL/GenBank/DDBJ databases">
        <authorList>
            <person name="de Groot N.N."/>
        </authorList>
    </citation>
    <scope>NUCLEOTIDE SEQUENCE [LARGE SCALE GENOMIC DNA]</scope>
    <source>
        <strain evidence="1 2">DSM 13305</strain>
    </source>
</reference>
<gene>
    <name evidence="1" type="ORF">SAMN04490178_104125</name>
</gene>
<proteinExistence type="predicted"/>
<dbReference type="OrthoDB" id="1739831at2"/>
<keyword evidence="2" id="KW-1185">Reference proteome</keyword>
<dbReference type="RefSeq" id="WP_091744469.1">
    <property type="nucleotide sequence ID" value="NZ_FODY01000004.1"/>
</dbReference>
<accession>A0A1H8RYH7</accession>
<dbReference type="EMBL" id="FODY01000004">
    <property type="protein sequence ID" value="SEO71357.1"/>
    <property type="molecule type" value="Genomic_DNA"/>
</dbReference>
<protein>
    <recommendedName>
        <fullName evidence="3">Flagellar operon protein TIGR03826</fullName>
    </recommendedName>
</protein>
<sequence length="132" mass="14670">MGLKNCPECGKIFVDSPAGMCPACVEQEERDEIKIVDFLRESGNAASIEEIHEATGVKERTILHMMRKGRFMGDFEISYACEACGAPIVEGRVCAACSKNIINQMKQSAEKEAQKSLEFKKAGRMYSNLEKK</sequence>
<dbReference type="Proteomes" id="UP000198847">
    <property type="component" value="Unassembled WGS sequence"/>
</dbReference>
<evidence type="ECO:0000313" key="2">
    <source>
        <dbReference type="Proteomes" id="UP000198847"/>
    </source>
</evidence>
<name>A0A1H8RYH7_9FIRM</name>
<evidence type="ECO:0000313" key="1">
    <source>
        <dbReference type="EMBL" id="SEO71357.1"/>
    </source>
</evidence>
<dbReference type="AlphaFoldDB" id="A0A1H8RYH7"/>
<organism evidence="1 2">
    <name type="scientific">Propionispora vibrioides</name>
    <dbReference type="NCBI Taxonomy" id="112903"/>
    <lineage>
        <taxon>Bacteria</taxon>
        <taxon>Bacillati</taxon>
        <taxon>Bacillota</taxon>
        <taxon>Negativicutes</taxon>
        <taxon>Selenomonadales</taxon>
        <taxon>Sporomusaceae</taxon>
        <taxon>Propionispora</taxon>
    </lineage>
</organism>
<evidence type="ECO:0008006" key="3">
    <source>
        <dbReference type="Google" id="ProtNLM"/>
    </source>
</evidence>